<dbReference type="Pfam" id="PF02234">
    <property type="entry name" value="CDI"/>
    <property type="match status" value="1"/>
</dbReference>
<evidence type="ECO:0000259" key="6">
    <source>
        <dbReference type="Pfam" id="PF02234"/>
    </source>
</evidence>
<dbReference type="EMBL" id="CACTIH010009251">
    <property type="protein sequence ID" value="CAA3028388.1"/>
    <property type="molecule type" value="Genomic_DNA"/>
</dbReference>
<feature type="compositionally biased region" description="Polar residues" evidence="5">
    <location>
        <begin position="126"/>
        <end position="138"/>
    </location>
</feature>
<feature type="domain" description="Cyclin-dependent kinase inhibitor" evidence="6">
    <location>
        <begin position="140"/>
        <end position="183"/>
    </location>
</feature>
<gene>
    <name evidence="7" type="ORF">OLEA9_A045334</name>
</gene>
<feature type="region of interest" description="Disordered" evidence="5">
    <location>
        <begin position="1"/>
        <end position="35"/>
    </location>
</feature>
<feature type="region of interest" description="Disordered" evidence="5">
    <location>
        <begin position="114"/>
        <end position="138"/>
    </location>
</feature>
<dbReference type="InterPro" id="IPR044275">
    <property type="entry name" value="KRP"/>
</dbReference>
<dbReference type="OrthoDB" id="9940972at2759"/>
<feature type="compositionally biased region" description="Basic and acidic residues" evidence="5">
    <location>
        <begin position="1"/>
        <end position="14"/>
    </location>
</feature>
<comment type="subcellular location">
    <subcellularLocation>
        <location evidence="1">Nucleus</location>
        <location evidence="1">Nucleoplasm</location>
    </subcellularLocation>
</comment>
<dbReference type="PANTHER" id="PTHR46776">
    <property type="entry name" value="CYCLIN-DEPENDENT KINASE INHIBITOR 4-RELATED"/>
    <property type="match status" value="1"/>
</dbReference>
<reference evidence="7 8" key="1">
    <citation type="submission" date="2019-12" db="EMBL/GenBank/DDBJ databases">
        <authorList>
            <person name="Alioto T."/>
            <person name="Alioto T."/>
            <person name="Gomez Garrido J."/>
        </authorList>
    </citation>
    <scope>NUCLEOTIDE SEQUENCE [LARGE SCALE GENOMIC DNA]</scope>
</reference>
<evidence type="ECO:0000256" key="3">
    <source>
        <dbReference type="ARBA" id="ARBA00023013"/>
    </source>
</evidence>
<name>A0A8S0V593_OLEEU</name>
<sequence length="185" mass="21004">MEEELRKCKSEKVMEGGAEVTNGNSGKKRKLQTDSSQFESHEVNLVCPAIFETSYCSKDHESSGFVKENLSSTDLKTEGYETEISVPIINVSSRETSPTRDLYGDSEKSLMEFSPQSKKKKPFSPTNPCQITSAADSKTPSAKELEEFFAAEEKYQQQRFAEKYNYDIVNDVPLEGRYEWVRLKP</sequence>
<organism evidence="7 8">
    <name type="scientific">Olea europaea subsp. europaea</name>
    <dbReference type="NCBI Taxonomy" id="158383"/>
    <lineage>
        <taxon>Eukaryota</taxon>
        <taxon>Viridiplantae</taxon>
        <taxon>Streptophyta</taxon>
        <taxon>Embryophyta</taxon>
        <taxon>Tracheophyta</taxon>
        <taxon>Spermatophyta</taxon>
        <taxon>Magnoliopsida</taxon>
        <taxon>eudicotyledons</taxon>
        <taxon>Gunneridae</taxon>
        <taxon>Pentapetalae</taxon>
        <taxon>asterids</taxon>
        <taxon>lamiids</taxon>
        <taxon>Lamiales</taxon>
        <taxon>Oleaceae</taxon>
        <taxon>Oleeae</taxon>
        <taxon>Olea</taxon>
    </lineage>
</organism>
<comment type="similarity">
    <text evidence="2">Belongs to the CDI family. ICK/KRP subfamily.</text>
</comment>
<dbReference type="AlphaFoldDB" id="A0A8S0V593"/>
<proteinExistence type="inferred from homology"/>
<dbReference type="InterPro" id="IPR044898">
    <property type="entry name" value="CDI_dom_sf"/>
</dbReference>
<evidence type="ECO:0000256" key="1">
    <source>
        <dbReference type="ARBA" id="ARBA00004642"/>
    </source>
</evidence>
<keyword evidence="8" id="KW-1185">Reference proteome</keyword>
<evidence type="ECO:0000313" key="7">
    <source>
        <dbReference type="EMBL" id="CAA3028388.1"/>
    </source>
</evidence>
<dbReference type="PIRSF" id="PIRSF017811">
    <property type="entry name" value="CDK_inhib_pln"/>
    <property type="match status" value="1"/>
</dbReference>
<protein>
    <submittedName>
        <fullName evidence="7">Cyclin-dependent kinase inhibitor 7-like</fullName>
    </submittedName>
</protein>
<dbReference type="GO" id="GO:0004861">
    <property type="term" value="F:cyclin-dependent protein serine/threonine kinase inhibitor activity"/>
    <property type="evidence" value="ECO:0007669"/>
    <property type="project" value="InterPro"/>
</dbReference>
<evidence type="ECO:0000256" key="2">
    <source>
        <dbReference type="ARBA" id="ARBA00010274"/>
    </source>
</evidence>
<dbReference type="InterPro" id="IPR003175">
    <property type="entry name" value="CDI_dom"/>
</dbReference>
<evidence type="ECO:0000313" key="8">
    <source>
        <dbReference type="Proteomes" id="UP000594638"/>
    </source>
</evidence>
<dbReference type="GO" id="GO:0051726">
    <property type="term" value="P:regulation of cell cycle"/>
    <property type="evidence" value="ECO:0007669"/>
    <property type="project" value="InterPro"/>
</dbReference>
<keyword evidence="3" id="KW-0649">Protein kinase inhibitor</keyword>
<dbReference type="GO" id="GO:0005654">
    <property type="term" value="C:nucleoplasm"/>
    <property type="evidence" value="ECO:0007669"/>
    <property type="project" value="UniProtKB-SubCell"/>
</dbReference>
<dbReference type="Proteomes" id="UP000594638">
    <property type="component" value="Unassembled WGS sequence"/>
</dbReference>
<evidence type="ECO:0000256" key="4">
    <source>
        <dbReference type="ARBA" id="ARBA00023306"/>
    </source>
</evidence>
<comment type="caution">
    <text evidence="7">The sequence shown here is derived from an EMBL/GenBank/DDBJ whole genome shotgun (WGS) entry which is preliminary data.</text>
</comment>
<dbReference type="Gene3D" id="4.10.365.10">
    <property type="entry name" value="p27"/>
    <property type="match status" value="1"/>
</dbReference>
<evidence type="ECO:0000256" key="5">
    <source>
        <dbReference type="SAM" id="MobiDB-lite"/>
    </source>
</evidence>
<keyword evidence="4" id="KW-0131">Cell cycle</keyword>
<dbReference type="Gramene" id="OE9A045334T1">
    <property type="protein sequence ID" value="OE9A045334C1"/>
    <property type="gene ID" value="OE9A045334"/>
</dbReference>
<accession>A0A8S0V593</accession>